<dbReference type="EMBL" id="JAHWGI010001434">
    <property type="protein sequence ID" value="KAK3932289.1"/>
    <property type="molecule type" value="Genomic_DNA"/>
</dbReference>
<dbReference type="InterPro" id="IPR012464">
    <property type="entry name" value="DUF1676"/>
</dbReference>
<dbReference type="Proteomes" id="UP001219518">
    <property type="component" value="Unassembled WGS sequence"/>
</dbReference>
<keyword evidence="3" id="KW-0732">Signal</keyword>
<feature type="compositionally biased region" description="Low complexity" evidence="1">
    <location>
        <begin position="27"/>
        <end position="42"/>
    </location>
</feature>
<feature type="signal peptide" evidence="3">
    <location>
        <begin position="1"/>
        <end position="23"/>
    </location>
</feature>
<feature type="chain" id="PRO_5042215947" evidence="3">
    <location>
        <begin position="24"/>
        <end position="334"/>
    </location>
</feature>
<dbReference type="Pfam" id="PF07898">
    <property type="entry name" value="DUF1676"/>
    <property type="match status" value="1"/>
</dbReference>
<dbReference type="AlphaFoldDB" id="A0AAE1I469"/>
<sequence>MAGSMASACTWCGLVVLLTAASAATSGTTSSSSASTSSSSSSSPPPPPPSASATRATSTLVEAMDGVSVTVDADGATPVGTGLKVLLKLYDDCSRRDGLVQCVKVKAATLLDRVARAGDLPISETLVLVRRSDAHRGQGGRALSEAEVEAALPPGDSYAAKDARLNELLWERLARVLGSHSVQLSFPKVSASEMRGISSGGTGRGKMKSMMKMMMMGAAMGMMGMLPIMMGGVSVMALKALVVSKLALVLAIIMILKKLLGGGGGGGGSGGHSGGGWSSGGGGGGYSYGGGGGGGGWDRRSFADDSAAQYMAYSAQAGAAAAAVSPNAINASGA</sequence>
<keyword evidence="2" id="KW-0812">Transmembrane</keyword>
<dbReference type="PANTHER" id="PTHR21879">
    <property type="entry name" value="FI03362P-RELATED-RELATED"/>
    <property type="match status" value="1"/>
</dbReference>
<dbReference type="PANTHER" id="PTHR21879:SF12">
    <property type="entry name" value="OSIRIS 12"/>
    <property type="match status" value="1"/>
</dbReference>
<evidence type="ECO:0000256" key="3">
    <source>
        <dbReference type="SAM" id="SignalP"/>
    </source>
</evidence>
<comment type="caution">
    <text evidence="4">The sequence shown here is derived from an EMBL/GenBank/DDBJ whole genome shotgun (WGS) entry which is preliminary data.</text>
</comment>
<organism evidence="4 5">
    <name type="scientific">Frankliniella fusca</name>
    <dbReference type="NCBI Taxonomy" id="407009"/>
    <lineage>
        <taxon>Eukaryota</taxon>
        <taxon>Metazoa</taxon>
        <taxon>Ecdysozoa</taxon>
        <taxon>Arthropoda</taxon>
        <taxon>Hexapoda</taxon>
        <taxon>Insecta</taxon>
        <taxon>Pterygota</taxon>
        <taxon>Neoptera</taxon>
        <taxon>Paraneoptera</taxon>
        <taxon>Thysanoptera</taxon>
        <taxon>Terebrantia</taxon>
        <taxon>Thripoidea</taxon>
        <taxon>Thripidae</taxon>
        <taxon>Frankliniella</taxon>
    </lineage>
</organism>
<reference evidence="4" key="2">
    <citation type="journal article" date="2023" name="BMC Genomics">
        <title>Pest status, molecular evolution, and epigenetic factors derived from the genome assembly of Frankliniella fusca, a thysanopteran phytovirus vector.</title>
        <authorList>
            <person name="Catto M.A."/>
            <person name="Labadie P.E."/>
            <person name="Jacobson A.L."/>
            <person name="Kennedy G.G."/>
            <person name="Srinivasan R."/>
            <person name="Hunt B.G."/>
        </authorList>
    </citation>
    <scope>NUCLEOTIDE SEQUENCE</scope>
    <source>
        <strain evidence="4">PL_HMW_Pooled</strain>
    </source>
</reference>
<keyword evidence="2" id="KW-0472">Membrane</keyword>
<evidence type="ECO:0000256" key="2">
    <source>
        <dbReference type="SAM" id="Phobius"/>
    </source>
</evidence>
<name>A0AAE1I469_9NEOP</name>
<keyword evidence="2" id="KW-1133">Transmembrane helix</keyword>
<evidence type="ECO:0000313" key="5">
    <source>
        <dbReference type="Proteomes" id="UP001219518"/>
    </source>
</evidence>
<keyword evidence="5" id="KW-1185">Reference proteome</keyword>
<evidence type="ECO:0000313" key="4">
    <source>
        <dbReference type="EMBL" id="KAK3932289.1"/>
    </source>
</evidence>
<protein>
    <submittedName>
        <fullName evidence="4">Uncharacterized protein</fullName>
    </submittedName>
</protein>
<accession>A0AAE1I469</accession>
<evidence type="ECO:0000256" key="1">
    <source>
        <dbReference type="SAM" id="MobiDB-lite"/>
    </source>
</evidence>
<dbReference type="GO" id="GO:0016020">
    <property type="term" value="C:membrane"/>
    <property type="evidence" value="ECO:0007669"/>
    <property type="project" value="TreeGrafter"/>
</dbReference>
<gene>
    <name evidence="4" type="ORF">KUF71_011617</name>
</gene>
<proteinExistence type="predicted"/>
<feature type="transmembrane region" description="Helical" evidence="2">
    <location>
        <begin position="213"/>
        <end position="230"/>
    </location>
</feature>
<feature type="region of interest" description="Disordered" evidence="1">
    <location>
        <begin position="27"/>
        <end position="55"/>
    </location>
</feature>
<reference evidence="4" key="1">
    <citation type="submission" date="2021-07" db="EMBL/GenBank/DDBJ databases">
        <authorList>
            <person name="Catto M.A."/>
            <person name="Jacobson A."/>
            <person name="Kennedy G."/>
            <person name="Labadie P."/>
            <person name="Hunt B.G."/>
            <person name="Srinivasan R."/>
        </authorList>
    </citation>
    <scope>NUCLEOTIDE SEQUENCE</scope>
    <source>
        <strain evidence="4">PL_HMW_Pooled</strain>
        <tissue evidence="4">Head</tissue>
    </source>
</reference>